<evidence type="ECO:0000259" key="1">
    <source>
        <dbReference type="Pfam" id="PF17989"/>
    </source>
</evidence>
<dbReference type="RefSeq" id="WP_176978410.1">
    <property type="nucleotide sequence ID" value="NZ_JABZEO010000037.1"/>
</dbReference>
<dbReference type="InterPro" id="IPR043129">
    <property type="entry name" value="ATPase_NBD"/>
</dbReference>
<dbReference type="Proteomes" id="UP000592294">
    <property type="component" value="Unassembled WGS sequence"/>
</dbReference>
<feature type="domain" description="Actin-like protein N-terminal" evidence="1">
    <location>
        <begin position="7"/>
        <end position="150"/>
    </location>
</feature>
<dbReference type="InterPro" id="IPR049067">
    <property type="entry name" value="MreB-like_C"/>
</dbReference>
<organism evidence="3 4">
    <name type="scientific">Allochromatium humboldtianum</name>
    <dbReference type="NCBI Taxonomy" id="504901"/>
    <lineage>
        <taxon>Bacteria</taxon>
        <taxon>Pseudomonadati</taxon>
        <taxon>Pseudomonadota</taxon>
        <taxon>Gammaproteobacteria</taxon>
        <taxon>Chromatiales</taxon>
        <taxon>Chromatiaceae</taxon>
        <taxon>Allochromatium</taxon>
    </lineage>
</organism>
<feature type="domain" description="Actin homologue MreB-like C-terminal" evidence="2">
    <location>
        <begin position="176"/>
        <end position="294"/>
    </location>
</feature>
<dbReference type="EMBL" id="JABZEO010000037">
    <property type="protein sequence ID" value="NVZ11731.1"/>
    <property type="molecule type" value="Genomic_DNA"/>
</dbReference>
<evidence type="ECO:0000313" key="4">
    <source>
        <dbReference type="Proteomes" id="UP000592294"/>
    </source>
</evidence>
<dbReference type="InterPro" id="IPR040607">
    <property type="entry name" value="ALP_N"/>
</dbReference>
<comment type="caution">
    <text evidence="3">The sequence shown here is derived from an EMBL/GenBank/DDBJ whole genome shotgun (WGS) entry which is preliminary data.</text>
</comment>
<evidence type="ECO:0000259" key="2">
    <source>
        <dbReference type="Pfam" id="PF21522"/>
    </source>
</evidence>
<dbReference type="CDD" id="cd24025">
    <property type="entry name" value="ASKHA_NBD_ParM_pCBH-like"/>
    <property type="match status" value="1"/>
</dbReference>
<dbReference type="Pfam" id="PF17989">
    <property type="entry name" value="ALP_N"/>
    <property type="match status" value="1"/>
</dbReference>
<protein>
    <submittedName>
        <fullName evidence="3">ParM/StbA family protein</fullName>
    </submittedName>
</protein>
<name>A0A850RQD5_9GAMM</name>
<dbReference type="AlphaFoldDB" id="A0A850RQD5"/>
<dbReference type="Pfam" id="PF21522">
    <property type="entry name" value="MreB-like_C"/>
    <property type="match status" value="1"/>
</dbReference>
<accession>A0A850RQD5</accession>
<reference evidence="3 4" key="1">
    <citation type="submission" date="2020-06" db="EMBL/GenBank/DDBJ databases">
        <title>Whole-genome sequence of Allochromatium humboldtianum DSM 21881, type strain.</title>
        <authorList>
            <person name="Kyndt J.A."/>
            <person name="Meyer T.E."/>
        </authorList>
    </citation>
    <scope>NUCLEOTIDE SEQUENCE [LARGE SCALE GENOMIC DNA]</scope>
    <source>
        <strain evidence="3 4">DSM 21881</strain>
    </source>
</reference>
<dbReference type="Gene3D" id="3.30.420.40">
    <property type="match status" value="2"/>
</dbReference>
<dbReference type="SUPFAM" id="SSF53067">
    <property type="entry name" value="Actin-like ATPase domain"/>
    <property type="match status" value="2"/>
</dbReference>
<gene>
    <name evidence="3" type="ORF">HW932_21010</name>
</gene>
<proteinExistence type="predicted"/>
<evidence type="ECO:0000313" key="3">
    <source>
        <dbReference type="EMBL" id="NVZ11731.1"/>
    </source>
</evidence>
<keyword evidence="4" id="KW-1185">Reference proteome</keyword>
<sequence>MQTVVVGLDLGHSAVKMTFDGKKGTERAIFPSYACDAWSIDGDDHQAALASENTVTVNGRDYFVGEVAGRQGKSKLSTGLTDEWVLSNEHAALMVMARKIVDERAVSGKRLWVLGLPVSLFSSYRQPLKDIAQLHFGDDSEIRIVPQPIGVYQAHMLNRAGVPGRGRDLASESWGIVDVGYYTTDFILMEQGHWIDAASGVCGGVRVAVETLQNLLNDRYKLKRDLISSERILRGAAVKHMGEDLSLEKEIEYAKSVLATQVADMASKLMKDYVEEIDGVLIAGGGAEMVAGPLRERWPHARIITDMHDDARLSGPRFSISEGYYRLGRFTTLLHLQGKTDKAA</sequence>